<evidence type="ECO:0000313" key="2">
    <source>
        <dbReference type="EMBL" id="KAF2171671.1"/>
    </source>
</evidence>
<gene>
    <name evidence="2" type="ORF">M409DRAFT_17908</name>
</gene>
<dbReference type="EMBL" id="ML993582">
    <property type="protein sequence ID" value="KAF2171671.1"/>
    <property type="molecule type" value="Genomic_DNA"/>
</dbReference>
<feature type="compositionally biased region" description="Low complexity" evidence="1">
    <location>
        <begin position="48"/>
        <end position="57"/>
    </location>
</feature>
<dbReference type="GeneID" id="54557541"/>
<feature type="region of interest" description="Disordered" evidence="1">
    <location>
        <begin position="17"/>
        <end position="59"/>
    </location>
</feature>
<feature type="compositionally biased region" description="Polar residues" evidence="1">
    <location>
        <begin position="166"/>
        <end position="204"/>
    </location>
</feature>
<feature type="region of interest" description="Disordered" evidence="1">
    <location>
        <begin position="82"/>
        <end position="130"/>
    </location>
</feature>
<protein>
    <submittedName>
        <fullName evidence="2">Uncharacterized protein</fullName>
    </submittedName>
</protein>
<feature type="compositionally biased region" description="Low complexity" evidence="1">
    <location>
        <begin position="205"/>
        <end position="219"/>
    </location>
</feature>
<sequence length="259" mass="27559">MSQGSKSTMLLNKLTKSLAVRVRGPSTTARKELPVPETPGNALREAFDAGSGDASAATVPIPIDRLQRIESHVENLTQMMQTMQARSGRASRSGVGSRGSSASRGAAPTPSNVSDLGLSRVSTSQSSEQGVEYRYVDLASLTTLCDEVAELGDVLSHQARFLLNSAQASPVETPGQTETPTERTQPSRPAQGPSGTQQRSNVGRSMSETSAGTEATTAMDPIMDYEINPPNIDWAYLDQVLRGNEDQEEGPGPSGERRQ</sequence>
<reference evidence="2" key="1">
    <citation type="journal article" date="2020" name="Stud. Mycol.">
        <title>101 Dothideomycetes genomes: a test case for predicting lifestyles and emergence of pathogens.</title>
        <authorList>
            <person name="Haridas S."/>
            <person name="Albert R."/>
            <person name="Binder M."/>
            <person name="Bloem J."/>
            <person name="Labutti K."/>
            <person name="Salamov A."/>
            <person name="Andreopoulos B."/>
            <person name="Baker S."/>
            <person name="Barry K."/>
            <person name="Bills G."/>
            <person name="Bluhm B."/>
            <person name="Cannon C."/>
            <person name="Castanera R."/>
            <person name="Culley D."/>
            <person name="Daum C."/>
            <person name="Ezra D."/>
            <person name="Gonzalez J."/>
            <person name="Henrissat B."/>
            <person name="Kuo A."/>
            <person name="Liang C."/>
            <person name="Lipzen A."/>
            <person name="Lutzoni F."/>
            <person name="Magnuson J."/>
            <person name="Mondo S."/>
            <person name="Nolan M."/>
            <person name="Ohm R."/>
            <person name="Pangilinan J."/>
            <person name="Park H.-J."/>
            <person name="Ramirez L."/>
            <person name="Alfaro M."/>
            <person name="Sun H."/>
            <person name="Tritt A."/>
            <person name="Yoshinaga Y."/>
            <person name="Zwiers L.-H."/>
            <person name="Turgeon B."/>
            <person name="Goodwin S."/>
            <person name="Spatafora J."/>
            <person name="Crous P."/>
            <person name="Grigoriev I."/>
        </authorList>
    </citation>
    <scope>NUCLEOTIDE SEQUENCE</scope>
    <source>
        <strain evidence="2">ATCC 36951</strain>
    </source>
</reference>
<proteinExistence type="predicted"/>
<accession>A0A6A6CX24</accession>
<keyword evidence="3" id="KW-1185">Reference proteome</keyword>
<evidence type="ECO:0000256" key="1">
    <source>
        <dbReference type="SAM" id="MobiDB-lite"/>
    </source>
</evidence>
<dbReference type="OrthoDB" id="3649380at2759"/>
<evidence type="ECO:0000313" key="3">
    <source>
        <dbReference type="Proteomes" id="UP000799537"/>
    </source>
</evidence>
<feature type="compositionally biased region" description="Polar residues" evidence="1">
    <location>
        <begin position="109"/>
        <end position="129"/>
    </location>
</feature>
<dbReference type="RefSeq" id="XP_033672560.1">
    <property type="nucleotide sequence ID" value="XM_033804269.1"/>
</dbReference>
<dbReference type="AlphaFoldDB" id="A0A6A6CX24"/>
<feature type="region of interest" description="Disordered" evidence="1">
    <location>
        <begin position="166"/>
        <end position="259"/>
    </location>
</feature>
<dbReference type="Proteomes" id="UP000799537">
    <property type="component" value="Unassembled WGS sequence"/>
</dbReference>
<organism evidence="2 3">
    <name type="scientific">Zasmidium cellare ATCC 36951</name>
    <dbReference type="NCBI Taxonomy" id="1080233"/>
    <lineage>
        <taxon>Eukaryota</taxon>
        <taxon>Fungi</taxon>
        <taxon>Dikarya</taxon>
        <taxon>Ascomycota</taxon>
        <taxon>Pezizomycotina</taxon>
        <taxon>Dothideomycetes</taxon>
        <taxon>Dothideomycetidae</taxon>
        <taxon>Mycosphaerellales</taxon>
        <taxon>Mycosphaerellaceae</taxon>
        <taxon>Zasmidium</taxon>
    </lineage>
</organism>
<feature type="compositionally biased region" description="Low complexity" evidence="1">
    <location>
        <begin position="85"/>
        <end position="107"/>
    </location>
</feature>
<name>A0A6A6CX24_ZASCE</name>